<accession>A6KAJ6</accession>
<evidence type="ECO:0000313" key="2">
    <source>
        <dbReference type="Proteomes" id="UP000234681"/>
    </source>
</evidence>
<reference evidence="2" key="1">
    <citation type="submission" date="2005-09" db="EMBL/GenBank/DDBJ databases">
        <authorList>
            <person name="Mural R.J."/>
            <person name="Li P.W."/>
            <person name="Adams M.D."/>
            <person name="Amanatides P.G."/>
            <person name="Baden-Tillson H."/>
            <person name="Barnstead M."/>
            <person name="Chin S.H."/>
            <person name="Dew I."/>
            <person name="Evans C.A."/>
            <person name="Ferriera S."/>
            <person name="Flanigan M."/>
            <person name="Fosler C."/>
            <person name="Glodek A."/>
            <person name="Gu Z."/>
            <person name="Holt R.A."/>
            <person name="Jennings D."/>
            <person name="Kraft C.L."/>
            <person name="Lu F."/>
            <person name="Nguyen T."/>
            <person name="Nusskern D.R."/>
            <person name="Pfannkoch C.M."/>
            <person name="Sitter C."/>
            <person name="Sutton G.G."/>
            <person name="Venter J.C."/>
            <person name="Wang Z."/>
            <person name="Woodage T."/>
            <person name="Zheng X.H."/>
            <person name="Zhong F."/>
        </authorList>
    </citation>
    <scope>NUCLEOTIDE SEQUENCE [LARGE SCALE GENOMIC DNA]</scope>
    <source>
        <strain>BN</strain>
        <strain evidence="2">Sprague-Dawley</strain>
    </source>
</reference>
<name>A6KAJ6_RAT</name>
<proteinExistence type="predicted"/>
<evidence type="ECO:0000313" key="1">
    <source>
        <dbReference type="EMBL" id="EDL93904.1"/>
    </source>
</evidence>
<sequence length="19" mass="2086">MIAQPSDPKKTPAFKGTRI</sequence>
<organism evidence="1 2">
    <name type="scientific">Rattus norvegicus</name>
    <name type="common">Rat</name>
    <dbReference type="NCBI Taxonomy" id="10116"/>
    <lineage>
        <taxon>Eukaryota</taxon>
        <taxon>Metazoa</taxon>
        <taxon>Chordata</taxon>
        <taxon>Craniata</taxon>
        <taxon>Vertebrata</taxon>
        <taxon>Euteleostomi</taxon>
        <taxon>Mammalia</taxon>
        <taxon>Eutheria</taxon>
        <taxon>Euarchontoglires</taxon>
        <taxon>Glires</taxon>
        <taxon>Rodentia</taxon>
        <taxon>Myomorpha</taxon>
        <taxon>Muroidea</taxon>
        <taxon>Muridae</taxon>
        <taxon>Murinae</taxon>
        <taxon>Rattus</taxon>
    </lineage>
</organism>
<dbReference type="EMBL" id="CH474032">
    <property type="protein sequence ID" value="EDL93904.1"/>
    <property type="molecule type" value="Genomic_DNA"/>
</dbReference>
<gene>
    <name evidence="1" type="ORF">rCG_24105</name>
</gene>
<protein>
    <submittedName>
        <fullName evidence="1">RCG24105</fullName>
    </submittedName>
</protein>
<dbReference type="AlphaFoldDB" id="A6KAJ6"/>
<dbReference type="Proteomes" id="UP000234681">
    <property type="component" value="Chromosome 17"/>
</dbReference>